<dbReference type="Proteomes" id="UP000682782">
    <property type="component" value="Chromosome"/>
</dbReference>
<dbReference type="EMBL" id="CP068393">
    <property type="protein sequence ID" value="QUC65930.1"/>
    <property type="molecule type" value="Genomic_DNA"/>
</dbReference>
<organism evidence="1 2">
    <name type="scientific">Aristaeella hokkaidonensis</name>
    <dbReference type="NCBI Taxonomy" id="3046382"/>
    <lineage>
        <taxon>Bacteria</taxon>
        <taxon>Bacillati</taxon>
        <taxon>Bacillota</taxon>
        <taxon>Clostridia</taxon>
        <taxon>Eubacteriales</taxon>
        <taxon>Aristaeellaceae</taxon>
        <taxon>Aristaeella</taxon>
    </lineage>
</organism>
<reference evidence="1" key="1">
    <citation type="submission" date="2021-01" db="EMBL/GenBank/DDBJ databases">
        <title>Complete genome sequence of Clostridiales bacterium R-7.</title>
        <authorList>
            <person name="Mahoney-Kurpe S.C."/>
            <person name="Palevich N."/>
            <person name="Koike S."/>
            <person name="Moon C.D."/>
            <person name="Attwood G.T."/>
        </authorList>
    </citation>
    <scope>NUCLEOTIDE SEQUENCE</scope>
    <source>
        <strain evidence="1">R-7</strain>
    </source>
</reference>
<evidence type="ECO:0000313" key="2">
    <source>
        <dbReference type="Proteomes" id="UP000682782"/>
    </source>
</evidence>
<keyword evidence="2" id="KW-1185">Reference proteome</keyword>
<name>A0AC61MUI2_9FIRM</name>
<proteinExistence type="predicted"/>
<protein>
    <submittedName>
        <fullName evidence="1">GNAT family N-acetyltransferase</fullName>
    </submittedName>
</protein>
<gene>
    <name evidence="1" type="ORF">JYE49_08560</name>
</gene>
<sequence>MTYKEILAAAMRQSAIDCSCGEEDFRGVTHVFVENKASEQASKFLKSPNTCRLVSYGSNVVASCRKDLIPEVEALVNGQEKFHRCFEPMAIYELNKILQKAGARVAWMHSFYLPDPDAVFSAELTCPYEMREMHPEDFTDLYVPEWSNALSSPAKKHLDMLGYGAYDGDKLIGLAGCSDDCVEMWQIGIDVLPEYRRKGVASALTNRLARAIFEHGKIPLYAAAWSNVRSIRNGMKSGFRPAWAALESEIINTEN</sequence>
<accession>A0AC61MUI2</accession>
<evidence type="ECO:0000313" key="1">
    <source>
        <dbReference type="EMBL" id="QUC65930.1"/>
    </source>
</evidence>